<dbReference type="InterPro" id="IPR013210">
    <property type="entry name" value="LRR_N_plant-typ"/>
</dbReference>
<evidence type="ECO:0000313" key="4">
    <source>
        <dbReference type="EMBL" id="MBA0614049.1"/>
    </source>
</evidence>
<dbReference type="Gene3D" id="3.80.10.10">
    <property type="entry name" value="Ribonuclease Inhibitor"/>
    <property type="match status" value="1"/>
</dbReference>
<dbReference type="AlphaFoldDB" id="A0A7J8RJL5"/>
<proteinExistence type="predicted"/>
<dbReference type="Pfam" id="PF08263">
    <property type="entry name" value="LRRNT_2"/>
    <property type="match status" value="1"/>
</dbReference>
<sequence>MEDSMHKVTVTASNLAVMSISEHKHRMSATSKAPKPALNAAVSYSIRRTFGQKHVGVVLRAEPEMRSTTTRASGVLLPIKFSLSAGDSSCKKQLQQMIQGSQEPACHMNDLTALKGFAKFLKPDIGGWNWSSCNCCSFTGITCDNSSDIYGRLVGLELGNKRLTGTI</sequence>
<evidence type="ECO:0000256" key="1">
    <source>
        <dbReference type="ARBA" id="ARBA00022614"/>
    </source>
</evidence>
<dbReference type="Proteomes" id="UP000593561">
    <property type="component" value="Unassembled WGS sequence"/>
</dbReference>
<comment type="caution">
    <text evidence="4">The sequence shown here is derived from an EMBL/GenBank/DDBJ whole genome shotgun (WGS) entry which is preliminary data.</text>
</comment>
<protein>
    <recommendedName>
        <fullName evidence="3">Leucine-rich repeat-containing N-terminal plant-type domain-containing protein</fullName>
    </recommendedName>
</protein>
<keyword evidence="2" id="KW-0677">Repeat</keyword>
<gene>
    <name evidence="4" type="ORF">Godav_014382</name>
</gene>
<evidence type="ECO:0000256" key="2">
    <source>
        <dbReference type="ARBA" id="ARBA00022737"/>
    </source>
</evidence>
<accession>A0A7J8RJL5</accession>
<organism evidence="4 5">
    <name type="scientific">Gossypium davidsonii</name>
    <name type="common">Davidson's cotton</name>
    <name type="synonym">Gossypium klotzschianum subsp. davidsonii</name>
    <dbReference type="NCBI Taxonomy" id="34287"/>
    <lineage>
        <taxon>Eukaryota</taxon>
        <taxon>Viridiplantae</taxon>
        <taxon>Streptophyta</taxon>
        <taxon>Embryophyta</taxon>
        <taxon>Tracheophyta</taxon>
        <taxon>Spermatophyta</taxon>
        <taxon>Magnoliopsida</taxon>
        <taxon>eudicotyledons</taxon>
        <taxon>Gunneridae</taxon>
        <taxon>Pentapetalae</taxon>
        <taxon>rosids</taxon>
        <taxon>malvids</taxon>
        <taxon>Malvales</taxon>
        <taxon>Malvaceae</taxon>
        <taxon>Malvoideae</taxon>
        <taxon>Gossypium</taxon>
    </lineage>
</organism>
<keyword evidence="5" id="KW-1185">Reference proteome</keyword>
<keyword evidence="1" id="KW-0433">Leucine-rich repeat</keyword>
<dbReference type="InterPro" id="IPR032675">
    <property type="entry name" value="LRR_dom_sf"/>
</dbReference>
<feature type="non-terminal residue" evidence="4">
    <location>
        <position position="1"/>
    </location>
</feature>
<name>A0A7J8RJL5_GOSDV</name>
<reference evidence="4 5" key="1">
    <citation type="journal article" date="2019" name="Genome Biol. Evol.">
        <title>Insights into the evolution of the New World diploid cottons (Gossypium, subgenus Houzingenia) based on genome sequencing.</title>
        <authorList>
            <person name="Grover C.E."/>
            <person name="Arick M.A. 2nd"/>
            <person name="Thrash A."/>
            <person name="Conover J.L."/>
            <person name="Sanders W.S."/>
            <person name="Peterson D.G."/>
            <person name="Frelichowski J.E."/>
            <person name="Scheffler J.A."/>
            <person name="Scheffler B.E."/>
            <person name="Wendel J.F."/>
        </authorList>
    </citation>
    <scope>NUCLEOTIDE SEQUENCE [LARGE SCALE GENOMIC DNA]</scope>
    <source>
        <strain evidence="4">27</strain>
        <tissue evidence="4">Leaf</tissue>
    </source>
</reference>
<dbReference type="EMBL" id="JABFAC010000005">
    <property type="protein sequence ID" value="MBA0614049.1"/>
    <property type="molecule type" value="Genomic_DNA"/>
</dbReference>
<evidence type="ECO:0000259" key="3">
    <source>
        <dbReference type="Pfam" id="PF08263"/>
    </source>
</evidence>
<feature type="domain" description="Leucine-rich repeat-containing N-terminal plant-type" evidence="3">
    <location>
        <begin position="109"/>
        <end position="144"/>
    </location>
</feature>
<evidence type="ECO:0000313" key="5">
    <source>
        <dbReference type="Proteomes" id="UP000593561"/>
    </source>
</evidence>